<sequence length="228" mass="24741">MSVIASVSIPAAEFPLGSVLESELDGPLTIETTVPISEEAIPYLWVPKSTAERVLETIDSQPVVKSATRIDSIGDHDLLKVEWTTSINGFLAAIREHDAIVTSGTGTSDRWLFQLRFPSYEDLSCFYTACLDRGVSVDLVQLHEAVDPETDDQFGLTSPQRELVVAAYESGYFDVPRETTLVELSDELGISDSAVSQRLRRGLASLVDSTLAIDAETTSGTAGPNHHD</sequence>
<dbReference type="eggNOG" id="arCOG02271">
    <property type="taxonomic scope" value="Archaea"/>
</dbReference>
<evidence type="ECO:0000256" key="2">
    <source>
        <dbReference type="ARBA" id="ARBA00023163"/>
    </source>
</evidence>
<gene>
    <name evidence="5" type="ORF">HALLA_15005</name>
</gene>
<dbReference type="KEGG" id="hlr:HALLA_15005"/>
<dbReference type="Pfam" id="PF15915">
    <property type="entry name" value="BAT"/>
    <property type="match status" value="1"/>
</dbReference>
<evidence type="ECO:0000259" key="3">
    <source>
        <dbReference type="Pfam" id="PF04967"/>
    </source>
</evidence>
<dbReference type="PATRIC" id="fig|797299.3.peg.2008"/>
<dbReference type="InterPro" id="IPR007050">
    <property type="entry name" value="HTH_bacterioopsin"/>
</dbReference>
<accession>W0JSF2</accession>
<dbReference type="Pfam" id="PF04967">
    <property type="entry name" value="HTH_10"/>
    <property type="match status" value="1"/>
</dbReference>
<evidence type="ECO:0000256" key="1">
    <source>
        <dbReference type="ARBA" id="ARBA00023015"/>
    </source>
</evidence>
<evidence type="ECO:0000259" key="4">
    <source>
        <dbReference type="Pfam" id="PF15915"/>
    </source>
</evidence>
<dbReference type="PANTHER" id="PTHR34236">
    <property type="entry name" value="DIMETHYL SULFOXIDE REDUCTASE TRANSCRIPTIONAL ACTIVATOR"/>
    <property type="match status" value="1"/>
</dbReference>
<dbReference type="PANTHER" id="PTHR34236:SF1">
    <property type="entry name" value="DIMETHYL SULFOXIDE REDUCTASE TRANSCRIPTIONAL ACTIVATOR"/>
    <property type="match status" value="1"/>
</dbReference>
<evidence type="ECO:0000313" key="5">
    <source>
        <dbReference type="EMBL" id="AHF99902.1"/>
    </source>
</evidence>
<name>W0JSF2_9EURY</name>
<protein>
    <submittedName>
        <fullName evidence="5">Bacterio-opsin activator</fullName>
    </submittedName>
</protein>
<keyword evidence="1" id="KW-0805">Transcription regulation</keyword>
<dbReference type="InterPro" id="IPR031803">
    <property type="entry name" value="BAT_GAF/HTH-assoc"/>
</dbReference>
<keyword evidence="6" id="KW-1185">Reference proteome</keyword>
<organism evidence="5 6">
    <name type="scientific">Halostagnicola larsenii XH-48</name>
    <dbReference type="NCBI Taxonomy" id="797299"/>
    <lineage>
        <taxon>Archaea</taxon>
        <taxon>Methanobacteriati</taxon>
        <taxon>Methanobacteriota</taxon>
        <taxon>Stenosarchaea group</taxon>
        <taxon>Halobacteria</taxon>
        <taxon>Halobacteriales</taxon>
        <taxon>Natrialbaceae</taxon>
        <taxon>Halostagnicola</taxon>
    </lineage>
</organism>
<feature type="domain" description="HTH bat-type" evidence="3">
    <location>
        <begin position="156"/>
        <end position="206"/>
    </location>
</feature>
<feature type="domain" description="Bacterioopsin transcriptional activator GAF and HTH associated" evidence="4">
    <location>
        <begin position="20"/>
        <end position="152"/>
    </location>
</feature>
<dbReference type="GeneID" id="25145730"/>
<dbReference type="EMBL" id="CP007055">
    <property type="protein sequence ID" value="AHF99902.1"/>
    <property type="molecule type" value="Genomic_DNA"/>
</dbReference>
<proteinExistence type="predicted"/>
<dbReference type="HOGENOM" id="CLU_076274_2_0_2"/>
<dbReference type="OrthoDB" id="156233at2157"/>
<reference evidence="5 6" key="1">
    <citation type="submission" date="2014-01" db="EMBL/GenBank/DDBJ databases">
        <authorList>
            <consortium name="DOE Joint Genome Institute"/>
            <person name="Anderson I."/>
            <person name="Huntemann M."/>
            <person name="Han J."/>
            <person name="Chen A."/>
            <person name="Kyrpides N."/>
            <person name="Mavromatis K."/>
            <person name="Markowitz V."/>
            <person name="Palaniappan K."/>
            <person name="Ivanova N."/>
            <person name="Schaumberg A."/>
            <person name="Pati A."/>
            <person name="Liolios K."/>
            <person name="Nordberg H.P."/>
            <person name="Cantor M.N."/>
            <person name="Hua S.X."/>
            <person name="Woyke T."/>
        </authorList>
    </citation>
    <scope>NUCLEOTIDE SEQUENCE [LARGE SCALE GENOMIC DNA]</scope>
    <source>
        <strain evidence="5 6">XH-48</strain>
    </source>
</reference>
<dbReference type="AlphaFoldDB" id="W0JSF2"/>
<dbReference type="STRING" id="797299.HALLA_15005"/>
<dbReference type="Proteomes" id="UP000019024">
    <property type="component" value="Chromosome"/>
</dbReference>
<keyword evidence="2" id="KW-0804">Transcription</keyword>
<evidence type="ECO:0000313" key="6">
    <source>
        <dbReference type="Proteomes" id="UP000019024"/>
    </source>
</evidence>
<dbReference type="RefSeq" id="WP_049953143.1">
    <property type="nucleotide sequence ID" value="NZ_CP007055.1"/>
</dbReference>